<gene>
    <name evidence="18" type="ORF">TSTA_056500</name>
</gene>
<evidence type="ECO:0000313" key="19">
    <source>
        <dbReference type="Proteomes" id="UP000001745"/>
    </source>
</evidence>
<dbReference type="InterPro" id="IPR008427">
    <property type="entry name" value="Extracellular_membr_CFEM_dom"/>
</dbReference>
<dbReference type="GeneID" id="8100713"/>
<dbReference type="Pfam" id="PF05730">
    <property type="entry name" value="CFEM"/>
    <property type="match status" value="1"/>
</dbReference>
<keyword evidence="8" id="KW-0479">Metal-binding</keyword>
<name>B8MQ80_TALSN</name>
<evidence type="ECO:0000256" key="5">
    <source>
        <dbReference type="ARBA" id="ARBA00022525"/>
    </source>
</evidence>
<evidence type="ECO:0000256" key="13">
    <source>
        <dbReference type="ARBA" id="ARBA00023180"/>
    </source>
</evidence>
<keyword evidence="5" id="KW-0964">Secreted</keyword>
<dbReference type="AlphaFoldDB" id="B8MQ80"/>
<keyword evidence="12 15" id="KW-1015">Disulfide bond</keyword>
<evidence type="ECO:0000256" key="4">
    <source>
        <dbReference type="ARBA" id="ARBA00022475"/>
    </source>
</evidence>
<dbReference type="GO" id="GO:0098552">
    <property type="term" value="C:side of membrane"/>
    <property type="evidence" value="ECO:0007669"/>
    <property type="project" value="UniProtKB-KW"/>
</dbReference>
<dbReference type="PANTHER" id="PTHR37928">
    <property type="entry name" value="CFEM DOMAIN PROTEIN (AFU_ORTHOLOGUE AFUA_6G14090)"/>
    <property type="match status" value="1"/>
</dbReference>
<evidence type="ECO:0000256" key="15">
    <source>
        <dbReference type="PROSITE-ProRule" id="PRU01356"/>
    </source>
</evidence>
<evidence type="ECO:0000256" key="2">
    <source>
        <dbReference type="ARBA" id="ARBA00004613"/>
    </source>
</evidence>
<keyword evidence="6" id="KW-0349">Heme</keyword>
<evidence type="ECO:0000256" key="1">
    <source>
        <dbReference type="ARBA" id="ARBA00004609"/>
    </source>
</evidence>
<evidence type="ECO:0000259" key="17">
    <source>
        <dbReference type="PROSITE" id="PS52012"/>
    </source>
</evidence>
<evidence type="ECO:0000256" key="16">
    <source>
        <dbReference type="SAM" id="MobiDB-lite"/>
    </source>
</evidence>
<evidence type="ECO:0000313" key="18">
    <source>
        <dbReference type="EMBL" id="EED13149.1"/>
    </source>
</evidence>
<dbReference type="EMBL" id="EQ962659">
    <property type="protein sequence ID" value="EED13149.1"/>
    <property type="molecule type" value="Genomic_DNA"/>
</dbReference>
<proteinExistence type="inferred from homology"/>
<evidence type="ECO:0000256" key="7">
    <source>
        <dbReference type="ARBA" id="ARBA00022622"/>
    </source>
</evidence>
<comment type="similarity">
    <text evidence="3">Belongs to the RBT5 family.</text>
</comment>
<dbReference type="HOGENOM" id="CLU_063084_2_0_1"/>
<dbReference type="OMA" id="HCQKPEL"/>
<dbReference type="SMART" id="SM00747">
    <property type="entry name" value="CFEM"/>
    <property type="match status" value="1"/>
</dbReference>
<keyword evidence="4" id="KW-1003">Cell membrane</keyword>
<dbReference type="GO" id="GO:0005886">
    <property type="term" value="C:plasma membrane"/>
    <property type="evidence" value="ECO:0007669"/>
    <property type="project" value="UniProtKB-SubCell"/>
</dbReference>
<dbReference type="eggNOG" id="ENOG502SFDE">
    <property type="taxonomic scope" value="Eukaryota"/>
</dbReference>
<dbReference type="GO" id="GO:0046872">
    <property type="term" value="F:metal ion binding"/>
    <property type="evidence" value="ECO:0007669"/>
    <property type="project" value="UniProtKB-KW"/>
</dbReference>
<evidence type="ECO:0000256" key="3">
    <source>
        <dbReference type="ARBA" id="ARBA00010031"/>
    </source>
</evidence>
<evidence type="ECO:0000256" key="10">
    <source>
        <dbReference type="ARBA" id="ARBA00023004"/>
    </source>
</evidence>
<dbReference type="InParanoid" id="B8MQ80"/>
<accession>B8MQ80</accession>
<dbReference type="Proteomes" id="UP000001745">
    <property type="component" value="Unassembled WGS sequence"/>
</dbReference>
<dbReference type="VEuPathDB" id="FungiDB:TSTA_056500"/>
<dbReference type="STRING" id="441959.B8MQ80"/>
<dbReference type="PANTHER" id="PTHR37928:SF2">
    <property type="entry name" value="GPI ANCHORED CFEM DOMAIN PROTEIN (AFU_ORTHOLOGUE AFUA_6G10580)"/>
    <property type="match status" value="1"/>
</dbReference>
<comment type="caution">
    <text evidence="15">Lacks conserved residue(s) required for the propagation of feature annotation.</text>
</comment>
<keyword evidence="10" id="KW-0408">Iron</keyword>
<dbReference type="OrthoDB" id="3767534at2759"/>
<evidence type="ECO:0000256" key="14">
    <source>
        <dbReference type="ARBA" id="ARBA00023288"/>
    </source>
</evidence>
<feature type="compositionally biased region" description="Low complexity" evidence="16">
    <location>
        <begin position="125"/>
        <end position="165"/>
    </location>
</feature>
<feature type="domain" description="CFEM" evidence="17">
    <location>
        <begin position="26"/>
        <end position="136"/>
    </location>
</feature>
<keyword evidence="19" id="KW-1185">Reference proteome</keyword>
<feature type="compositionally biased region" description="Low complexity" evidence="16">
    <location>
        <begin position="173"/>
        <end position="219"/>
    </location>
</feature>
<dbReference type="PROSITE" id="PS52012">
    <property type="entry name" value="CFEM"/>
    <property type="match status" value="1"/>
</dbReference>
<keyword evidence="9" id="KW-0732">Signal</keyword>
<evidence type="ECO:0000256" key="11">
    <source>
        <dbReference type="ARBA" id="ARBA00023136"/>
    </source>
</evidence>
<evidence type="ECO:0000256" key="9">
    <source>
        <dbReference type="ARBA" id="ARBA00022729"/>
    </source>
</evidence>
<reference evidence="19" key="1">
    <citation type="journal article" date="2015" name="Genome Announc.">
        <title>Genome sequence of the AIDS-associated pathogen Penicillium marneffei (ATCC18224) and its near taxonomic relative Talaromyces stipitatus (ATCC10500).</title>
        <authorList>
            <person name="Nierman W.C."/>
            <person name="Fedorova-Abrams N.D."/>
            <person name="Andrianopoulos A."/>
        </authorList>
    </citation>
    <scope>NUCLEOTIDE SEQUENCE [LARGE SCALE GENOMIC DNA]</scope>
    <source>
        <strain evidence="19">ATCC 10500 / CBS 375.48 / QM 6759 / NRRL 1006</strain>
    </source>
</reference>
<keyword evidence="13" id="KW-0325">Glycoprotein</keyword>
<evidence type="ECO:0000256" key="8">
    <source>
        <dbReference type="ARBA" id="ARBA00022723"/>
    </source>
</evidence>
<keyword evidence="7" id="KW-0336">GPI-anchor</keyword>
<dbReference type="RefSeq" id="XP_002487260.1">
    <property type="nucleotide sequence ID" value="XM_002487215.1"/>
</dbReference>
<evidence type="ECO:0000256" key="12">
    <source>
        <dbReference type="ARBA" id="ARBA00023157"/>
    </source>
</evidence>
<keyword evidence="14" id="KW-0449">Lipoprotein</keyword>
<feature type="disulfide bond" evidence="15">
    <location>
        <begin position="78"/>
        <end position="111"/>
    </location>
</feature>
<organism evidence="18 19">
    <name type="scientific">Talaromyces stipitatus (strain ATCC 10500 / CBS 375.48 / QM 6759 / NRRL 1006)</name>
    <name type="common">Penicillium stipitatum</name>
    <dbReference type="NCBI Taxonomy" id="441959"/>
    <lineage>
        <taxon>Eukaryota</taxon>
        <taxon>Fungi</taxon>
        <taxon>Dikarya</taxon>
        <taxon>Ascomycota</taxon>
        <taxon>Pezizomycotina</taxon>
        <taxon>Eurotiomycetes</taxon>
        <taxon>Eurotiomycetidae</taxon>
        <taxon>Eurotiales</taxon>
        <taxon>Trichocomaceae</taxon>
        <taxon>Talaromyces</taxon>
        <taxon>Talaromyces sect. Talaromyces</taxon>
    </lineage>
</organism>
<protein>
    <submittedName>
        <fullName evidence="18">GPI anchored CFEM domain protein</fullName>
    </submittedName>
</protein>
<evidence type="ECO:0000256" key="6">
    <source>
        <dbReference type="ARBA" id="ARBA00022617"/>
    </source>
</evidence>
<comment type="subcellular location">
    <subcellularLocation>
        <location evidence="1">Cell membrane</location>
        <topology evidence="1">Lipid-anchor</topology>
        <topology evidence="1">GPI-anchor</topology>
    </subcellularLocation>
    <subcellularLocation>
        <location evidence="2">Secreted</location>
    </subcellularLocation>
</comment>
<dbReference type="InterPro" id="IPR051735">
    <property type="entry name" value="CFEM_domain"/>
</dbReference>
<dbReference type="GO" id="GO:0005576">
    <property type="term" value="C:extracellular region"/>
    <property type="evidence" value="ECO:0007669"/>
    <property type="project" value="UniProtKB-SubCell"/>
</dbReference>
<feature type="region of interest" description="Disordered" evidence="16">
    <location>
        <begin position="125"/>
        <end position="219"/>
    </location>
</feature>
<keyword evidence="11" id="KW-0472">Membrane</keyword>
<sequence>MLSPSIFSKSSLPQSLVQARNNLQQHLRMQLKYLTILISTLGLTQAQLPHLPGCSLSCFLPTLQNDGCSSLTNFTCHCAVPGLVSSITPCVQSACDLSDQSSVSNAVTSLCSSAGVPISIPPVTGSTTGPAAATASTTTVTTSGTPTPSKTSCPSKASSSSSTSAVGGGGASTSGSSVTSAPNSETTSTSTFTGTSSGASTTTHTTTTSTRAAQSTGAAGSVSASFVGTGLFAMGVAAMFAL</sequence>